<sequence length="70" mass="8113">MALEIPTRVDLVAYKRGIDVWWEFYCGHVPELQRFARRVLSQTCSSSSAERNVSVFSVIKSKRSGWIHVE</sequence>
<protein>
    <recommendedName>
        <fullName evidence="1">HAT C-terminal dimerisation domain-containing protein</fullName>
    </recommendedName>
</protein>
<dbReference type="Proteomes" id="UP001141806">
    <property type="component" value="Unassembled WGS sequence"/>
</dbReference>
<evidence type="ECO:0000313" key="2">
    <source>
        <dbReference type="EMBL" id="KAJ4949903.1"/>
    </source>
</evidence>
<dbReference type="EMBL" id="JAMYWD010000057">
    <property type="protein sequence ID" value="KAJ4949903.1"/>
    <property type="molecule type" value="Genomic_DNA"/>
</dbReference>
<dbReference type="SUPFAM" id="SSF53098">
    <property type="entry name" value="Ribonuclease H-like"/>
    <property type="match status" value="1"/>
</dbReference>
<evidence type="ECO:0000313" key="3">
    <source>
        <dbReference type="Proteomes" id="UP001141806"/>
    </source>
</evidence>
<proteinExistence type="predicted"/>
<gene>
    <name evidence="2" type="ORF">NE237_008243</name>
</gene>
<dbReference type="AlphaFoldDB" id="A0A9Q0GLM1"/>
<dbReference type="InterPro" id="IPR008906">
    <property type="entry name" value="HATC_C_dom"/>
</dbReference>
<dbReference type="GO" id="GO:0046983">
    <property type="term" value="F:protein dimerization activity"/>
    <property type="evidence" value="ECO:0007669"/>
    <property type="project" value="InterPro"/>
</dbReference>
<feature type="domain" description="HAT C-terminal dimerisation" evidence="1">
    <location>
        <begin position="20"/>
        <end position="60"/>
    </location>
</feature>
<reference evidence="2" key="1">
    <citation type="journal article" date="2023" name="Plant J.">
        <title>The genome of the king protea, Protea cynaroides.</title>
        <authorList>
            <person name="Chang J."/>
            <person name="Duong T.A."/>
            <person name="Schoeman C."/>
            <person name="Ma X."/>
            <person name="Roodt D."/>
            <person name="Barker N."/>
            <person name="Li Z."/>
            <person name="Van de Peer Y."/>
            <person name="Mizrachi E."/>
        </authorList>
    </citation>
    <scope>NUCLEOTIDE SEQUENCE</scope>
    <source>
        <tissue evidence="2">Young leaves</tissue>
    </source>
</reference>
<dbReference type="InterPro" id="IPR012337">
    <property type="entry name" value="RNaseH-like_sf"/>
</dbReference>
<dbReference type="Pfam" id="PF05699">
    <property type="entry name" value="Dimer_Tnp_hAT"/>
    <property type="match status" value="1"/>
</dbReference>
<name>A0A9Q0GLM1_9MAGN</name>
<organism evidence="2 3">
    <name type="scientific">Protea cynaroides</name>
    <dbReference type="NCBI Taxonomy" id="273540"/>
    <lineage>
        <taxon>Eukaryota</taxon>
        <taxon>Viridiplantae</taxon>
        <taxon>Streptophyta</taxon>
        <taxon>Embryophyta</taxon>
        <taxon>Tracheophyta</taxon>
        <taxon>Spermatophyta</taxon>
        <taxon>Magnoliopsida</taxon>
        <taxon>Proteales</taxon>
        <taxon>Proteaceae</taxon>
        <taxon>Protea</taxon>
    </lineage>
</organism>
<keyword evidence="3" id="KW-1185">Reference proteome</keyword>
<accession>A0A9Q0GLM1</accession>
<evidence type="ECO:0000259" key="1">
    <source>
        <dbReference type="Pfam" id="PF05699"/>
    </source>
</evidence>
<dbReference type="OrthoDB" id="1702089at2759"/>
<comment type="caution">
    <text evidence="2">The sequence shown here is derived from an EMBL/GenBank/DDBJ whole genome shotgun (WGS) entry which is preliminary data.</text>
</comment>